<dbReference type="RefSeq" id="WP_168004525.1">
    <property type="nucleotide sequence ID" value="NZ_JAATHJ010000001.1"/>
</dbReference>
<protein>
    <submittedName>
        <fullName evidence="1">DUF1697 domain-containing protein</fullName>
    </submittedName>
</protein>
<gene>
    <name evidence="1" type="ORF">HCN83_01510</name>
</gene>
<comment type="caution">
    <text evidence="1">The sequence shown here is derived from an EMBL/GenBank/DDBJ whole genome shotgun (WGS) entry which is preliminary data.</text>
</comment>
<dbReference type="Gene3D" id="3.30.70.1260">
    <property type="entry name" value="bacterial protein sp0830 like"/>
    <property type="match status" value="1"/>
</dbReference>
<keyword evidence="2" id="KW-1185">Reference proteome</keyword>
<dbReference type="InterPro" id="IPR012545">
    <property type="entry name" value="DUF1697"/>
</dbReference>
<evidence type="ECO:0000313" key="1">
    <source>
        <dbReference type="EMBL" id="NJP36258.1"/>
    </source>
</evidence>
<organism evidence="1 2">
    <name type="scientific">Alkalicoccus luteus</name>
    <dbReference type="NCBI Taxonomy" id="1237094"/>
    <lineage>
        <taxon>Bacteria</taxon>
        <taxon>Bacillati</taxon>
        <taxon>Bacillota</taxon>
        <taxon>Bacilli</taxon>
        <taxon>Bacillales</taxon>
        <taxon>Bacillaceae</taxon>
        <taxon>Alkalicoccus</taxon>
    </lineage>
</organism>
<dbReference type="PANTHER" id="PTHR36439">
    <property type="entry name" value="BLL4334 PROTEIN"/>
    <property type="match status" value="1"/>
</dbReference>
<reference evidence="1 2" key="1">
    <citation type="submission" date="2020-03" db="EMBL/GenBank/DDBJ databases">
        <title>Assessment of the enzymatic potential of alkaline-tolerant lipase obtained from Bacillus luteus H11 (technogenic soil) for the bioremediation of saline soils contaminated with petroleum substances.</title>
        <authorList>
            <person name="Kalwasinska A."/>
        </authorList>
    </citation>
    <scope>NUCLEOTIDE SEQUENCE [LARGE SCALE GENOMIC DNA]</scope>
    <source>
        <strain evidence="1 2">H11</strain>
    </source>
</reference>
<dbReference type="Pfam" id="PF08002">
    <property type="entry name" value="DUF1697"/>
    <property type="match status" value="1"/>
</dbReference>
<dbReference type="Proteomes" id="UP000752012">
    <property type="component" value="Unassembled WGS sequence"/>
</dbReference>
<dbReference type="AlphaFoldDB" id="A0A969PQT4"/>
<dbReference type="PIRSF" id="PIRSF008502">
    <property type="entry name" value="UCP008502"/>
    <property type="match status" value="1"/>
</dbReference>
<dbReference type="EMBL" id="JAATHJ010000001">
    <property type="protein sequence ID" value="NJP36258.1"/>
    <property type="molecule type" value="Genomic_DNA"/>
</dbReference>
<name>A0A969PQT4_9BACI</name>
<sequence>MMYAALLRGINVGGKNKVDMLSLKEIVEAEGMTKVETYLNTGNVIFSHDGKPVHTITQRLETVINDAFGLKLKLLIRSLPDMSTIIEALPDSWQNNQDMKSDVLFPWESIDDASILDQLPVHPEVDSVVYVPGAVLWSADRKNVKKSGLSKLAGTKWYKQMTIRNVNITRKIYKMMVQAENN</sequence>
<dbReference type="Gene3D" id="3.30.70.1280">
    <property type="entry name" value="SP0830-like domains"/>
    <property type="match status" value="1"/>
</dbReference>
<accession>A0A969PQT4</accession>
<dbReference type="PANTHER" id="PTHR36439:SF1">
    <property type="entry name" value="DUF1697 DOMAIN-CONTAINING PROTEIN"/>
    <property type="match status" value="1"/>
</dbReference>
<evidence type="ECO:0000313" key="2">
    <source>
        <dbReference type="Proteomes" id="UP000752012"/>
    </source>
</evidence>
<proteinExistence type="predicted"/>
<dbReference type="SUPFAM" id="SSF160379">
    <property type="entry name" value="SP0830-like"/>
    <property type="match status" value="1"/>
</dbReference>